<keyword evidence="7" id="KW-1185">Reference proteome</keyword>
<dbReference type="AlphaFoldDB" id="A0A9Q0JCS3"/>
<evidence type="ECO:0000256" key="4">
    <source>
        <dbReference type="SAM" id="MobiDB-lite"/>
    </source>
</evidence>
<evidence type="ECO:0000256" key="3">
    <source>
        <dbReference type="RuleBase" id="RU361155"/>
    </source>
</evidence>
<evidence type="ECO:0000313" key="6">
    <source>
        <dbReference type="EMBL" id="KAJ4837886.1"/>
    </source>
</evidence>
<name>A0A9Q0JCS3_9ROSI</name>
<dbReference type="Gene3D" id="3.40.50.300">
    <property type="entry name" value="P-loop containing nucleotide triphosphate hydrolases"/>
    <property type="match status" value="1"/>
</dbReference>
<proteinExistence type="inferred from homology"/>
<evidence type="ECO:0000256" key="1">
    <source>
        <dbReference type="ARBA" id="ARBA00005771"/>
    </source>
</evidence>
<accession>A0A9Q0JCS3</accession>
<dbReference type="OrthoDB" id="205623at2759"/>
<dbReference type="PANTHER" id="PTHR11783">
    <property type="entry name" value="SULFOTRANSFERASE SULT"/>
    <property type="match status" value="1"/>
</dbReference>
<keyword evidence="2 3" id="KW-0808">Transferase</keyword>
<dbReference type="Proteomes" id="UP001141552">
    <property type="component" value="Unassembled WGS sequence"/>
</dbReference>
<feature type="domain" description="Sulfotransferase" evidence="5">
    <location>
        <begin position="61"/>
        <end position="328"/>
    </location>
</feature>
<evidence type="ECO:0000256" key="2">
    <source>
        <dbReference type="ARBA" id="ARBA00022679"/>
    </source>
</evidence>
<dbReference type="Pfam" id="PF00685">
    <property type="entry name" value="Sulfotransfer_1"/>
    <property type="match status" value="1"/>
</dbReference>
<protein>
    <recommendedName>
        <fullName evidence="3">Sulfotransferase</fullName>
        <ecNumber evidence="3">2.8.2.-</ecNumber>
    </recommendedName>
</protein>
<sequence>MATKDSSQPENSSPESLPSHQLPEELFWEAVPLYQHEGFWLPRGLDTQLIQAIQEQFQARDDDVLLASPMKTGTTWLKALCYCIMTSIREGDDDDEVGDLLVKNNPHDCVPSLHLINSTDGVQYPFSGMPSPRLYHAHFPYSILPESIKNSSCKIVYIARNPKDTLVSLWHFYNKFLRPNQPAFPLEKAVDSFCRGVFRFGPFHEHVIQYWEESKRMPHRVLFLKYEELIRDPKGEVKRLASFLGRPFKDEDEVEKVLWRCSLGRLKELEVNKNGKIFVPVESSDSKKGIPNSAYFRLGTVGDWKNHLTQDMVERIDELTREKFEGTGLSLEAS</sequence>
<gene>
    <name evidence="6" type="ORF">Tsubulata_048976</name>
</gene>
<dbReference type="InterPro" id="IPR000863">
    <property type="entry name" value="Sulfotransferase_dom"/>
</dbReference>
<organism evidence="6 7">
    <name type="scientific">Turnera subulata</name>
    <dbReference type="NCBI Taxonomy" id="218843"/>
    <lineage>
        <taxon>Eukaryota</taxon>
        <taxon>Viridiplantae</taxon>
        <taxon>Streptophyta</taxon>
        <taxon>Embryophyta</taxon>
        <taxon>Tracheophyta</taxon>
        <taxon>Spermatophyta</taxon>
        <taxon>Magnoliopsida</taxon>
        <taxon>eudicotyledons</taxon>
        <taxon>Gunneridae</taxon>
        <taxon>Pentapetalae</taxon>
        <taxon>rosids</taxon>
        <taxon>fabids</taxon>
        <taxon>Malpighiales</taxon>
        <taxon>Passifloraceae</taxon>
        <taxon>Turnera</taxon>
    </lineage>
</organism>
<dbReference type="InterPro" id="IPR027417">
    <property type="entry name" value="P-loop_NTPase"/>
</dbReference>
<reference evidence="6" key="2">
    <citation type="journal article" date="2023" name="Plants (Basel)">
        <title>Annotation of the Turnera subulata (Passifloraceae) Draft Genome Reveals the S-Locus Evolved after the Divergence of Turneroideae from Passifloroideae in a Stepwise Manner.</title>
        <authorList>
            <person name="Henning P.M."/>
            <person name="Roalson E.H."/>
            <person name="Mir W."/>
            <person name="McCubbin A.G."/>
            <person name="Shore J.S."/>
        </authorList>
    </citation>
    <scope>NUCLEOTIDE SEQUENCE</scope>
    <source>
        <strain evidence="6">F60SS</strain>
    </source>
</reference>
<feature type="compositionally biased region" description="Polar residues" evidence="4">
    <location>
        <begin position="1"/>
        <end position="19"/>
    </location>
</feature>
<evidence type="ECO:0000259" key="5">
    <source>
        <dbReference type="Pfam" id="PF00685"/>
    </source>
</evidence>
<dbReference type="GO" id="GO:0008146">
    <property type="term" value="F:sulfotransferase activity"/>
    <property type="evidence" value="ECO:0007669"/>
    <property type="project" value="InterPro"/>
</dbReference>
<evidence type="ECO:0000313" key="7">
    <source>
        <dbReference type="Proteomes" id="UP001141552"/>
    </source>
</evidence>
<dbReference type="EMBL" id="JAKUCV010003715">
    <property type="protein sequence ID" value="KAJ4837886.1"/>
    <property type="molecule type" value="Genomic_DNA"/>
</dbReference>
<comment type="similarity">
    <text evidence="1 3">Belongs to the sulfotransferase 1 family.</text>
</comment>
<feature type="region of interest" description="Disordered" evidence="4">
    <location>
        <begin position="1"/>
        <end position="21"/>
    </location>
</feature>
<dbReference type="SUPFAM" id="SSF52540">
    <property type="entry name" value="P-loop containing nucleoside triphosphate hydrolases"/>
    <property type="match status" value="1"/>
</dbReference>
<reference evidence="6" key="1">
    <citation type="submission" date="2022-02" db="EMBL/GenBank/DDBJ databases">
        <authorList>
            <person name="Henning P.M."/>
            <person name="McCubbin A.G."/>
            <person name="Shore J.S."/>
        </authorList>
    </citation>
    <scope>NUCLEOTIDE SEQUENCE</scope>
    <source>
        <strain evidence="6">F60SS</strain>
        <tissue evidence="6">Leaves</tissue>
    </source>
</reference>
<comment type="caution">
    <text evidence="6">The sequence shown here is derived from an EMBL/GenBank/DDBJ whole genome shotgun (WGS) entry which is preliminary data.</text>
</comment>
<dbReference type="EC" id="2.8.2.-" evidence="3"/>